<dbReference type="STRING" id="1423731.FC81_GL002082"/>
<evidence type="ECO:0000313" key="12">
    <source>
        <dbReference type="EMBL" id="KRL00550.1"/>
    </source>
</evidence>
<evidence type="ECO:0000256" key="2">
    <source>
        <dbReference type="ARBA" id="ARBA00003997"/>
    </source>
</evidence>
<dbReference type="InterPro" id="IPR008252">
    <property type="entry name" value="Pept_S15_Xpro"/>
</dbReference>
<comment type="subcellular location">
    <subcellularLocation>
        <location evidence="9">Cytoplasm</location>
    </subcellularLocation>
</comment>
<feature type="active site" description="Charge relay system" evidence="9">
    <location>
        <position position="492"/>
    </location>
</feature>
<dbReference type="PATRIC" id="fig|1423731.3.peg.2139"/>
<dbReference type="SMART" id="SM00940">
    <property type="entry name" value="PepX_N"/>
    <property type="match status" value="1"/>
</dbReference>
<dbReference type="Pfam" id="PF02129">
    <property type="entry name" value="Peptidase_S15"/>
    <property type="match status" value="1"/>
</dbReference>
<comment type="catalytic activity">
    <reaction evidence="1 9">
        <text>Hydrolyzes Xaa-Pro-|- bonds to release unblocked, N-terminal dipeptides from substrates including Ala-Pro-|-p-nitroanilide and (sequentially) Tyr-Pro-|-Phe-Pro-|-Gly-Pro-|-Ile.</text>
        <dbReference type="EC" id="3.4.14.11"/>
    </reaction>
</comment>
<evidence type="ECO:0000256" key="5">
    <source>
        <dbReference type="ARBA" id="ARBA00022438"/>
    </source>
</evidence>
<dbReference type="GO" id="GO:0004177">
    <property type="term" value="F:aminopeptidase activity"/>
    <property type="evidence" value="ECO:0007669"/>
    <property type="project" value="UniProtKB-KW"/>
</dbReference>
<keyword evidence="6 9" id="KW-0645">Protease</keyword>
<dbReference type="InterPro" id="IPR008979">
    <property type="entry name" value="Galactose-bd-like_sf"/>
</dbReference>
<dbReference type="RefSeq" id="WP_057746175.1">
    <property type="nucleotide sequence ID" value="NZ_AZEF01000042.1"/>
</dbReference>
<keyword evidence="5 9" id="KW-0031">Aminopeptidase</keyword>
<evidence type="ECO:0000256" key="1">
    <source>
        <dbReference type="ARBA" id="ARBA00000123"/>
    </source>
</evidence>
<dbReference type="PRINTS" id="PR00923">
    <property type="entry name" value="LACTOPTASE"/>
</dbReference>
<keyword evidence="8 9" id="KW-0720">Serine protease</keyword>
<dbReference type="GO" id="GO:0006508">
    <property type="term" value="P:proteolysis"/>
    <property type="evidence" value="ECO:0007669"/>
    <property type="project" value="UniProtKB-KW"/>
</dbReference>
<feature type="active site" description="Charge relay system" evidence="9">
    <location>
        <position position="372"/>
    </location>
</feature>
<feature type="domain" description="Xaa-Pro dipeptidyl-peptidase C-terminal" evidence="10">
    <location>
        <begin position="539"/>
        <end position="801"/>
    </location>
</feature>
<evidence type="ECO:0000256" key="6">
    <source>
        <dbReference type="ARBA" id="ARBA00022670"/>
    </source>
</evidence>
<organism evidence="12 13">
    <name type="scientific">Liquorilactobacillus capillatus DSM 19910</name>
    <dbReference type="NCBI Taxonomy" id="1423731"/>
    <lineage>
        <taxon>Bacteria</taxon>
        <taxon>Bacillati</taxon>
        <taxon>Bacillota</taxon>
        <taxon>Bacilli</taxon>
        <taxon>Lactobacillales</taxon>
        <taxon>Lactobacillaceae</taxon>
        <taxon>Liquorilactobacillus</taxon>
    </lineage>
</organism>
<sequence>MRYNQFAHLKMSLSTKIKELKEIHYLDHNSASVTDPTVLWLYLIKKAFPQAHSTAVQQQKIAGFLADTQTSLPAYAAKRTVNEQVFYNVALQLLGFEPGKDFSLADPFKTMRKSNLPYQKQVLSRDDVLSAWYDLLCTYTVNGQTLLDALAAQGYFKPFWGTISNPIFFNGKAQPVFDTHKLIREVVYVEADLDTDHDGQRDLLKTEIIRPAETAAGLKVPAVFTASPYNQGTNDDDGKKMMHCMNVPLEHKEPTDMTYTDIEYHSNNEQTIPAPRKVNHHTQTAEESFGREFSYTLNDYLLARGFAAVYSAGIGTLESDGLKTCGSPAETAAAVAVIEWLNGQRIAFTNKTEQVAITAWWCNNKIAMTGKSYLGTLATAAATTGVTGLKTIISEAAISSWYDYYRDGGLVVAPGGFPGEDADVLAMECFSRKKQPADYLKVKERFAQQLADITAGQDRASGNYNSFWDARNYLKNAAHIKADIIMVHGLNDWNVKLRNVYNLWQSLAQIPVTRKLILHQGQHIYINNMRSLDFNDMMNLWLSFKLYAVDNHAAEVLPDVLVQDNTAPETWNTFTDWIDPKYTVEKLRLRPHELVSAKLAPAAGAANFQDKLTTTDFEYYQKHLADWTKDLLMPEHSPLKHNRLLFRTAAMTQDTLIQGEPTVSMSVATNKDHGMLSFMLVDYGNAKRLGTSPTILGRKSLACGFQWREDDLVEFTLAPQTPWKIISKGHINLQNRLSNWQNDVLQPNCFYTVKTKLQPTFYHLPQGHHLGLVIYATDMGMTVRGNEDLAYSISLGASYLKLNFAEL</sequence>
<proteinExistence type="inferred from homology"/>
<dbReference type="InterPro" id="IPR036313">
    <property type="entry name" value="PepX_N_dom_sf"/>
</dbReference>
<evidence type="ECO:0000313" key="13">
    <source>
        <dbReference type="Proteomes" id="UP000051621"/>
    </source>
</evidence>
<comment type="similarity">
    <text evidence="3 9">Belongs to the peptidase S15 family.</text>
</comment>
<dbReference type="GO" id="GO:0008236">
    <property type="term" value="F:serine-type peptidase activity"/>
    <property type="evidence" value="ECO:0007669"/>
    <property type="project" value="UniProtKB-KW"/>
</dbReference>
<comment type="subunit">
    <text evidence="4 9">Homodimer.</text>
</comment>
<dbReference type="Gene3D" id="1.10.246.70">
    <property type="match status" value="1"/>
</dbReference>
<dbReference type="SUPFAM" id="SSF49785">
    <property type="entry name" value="Galactose-binding domain-like"/>
    <property type="match status" value="1"/>
</dbReference>
<dbReference type="EC" id="3.4.14.11" evidence="9"/>
<dbReference type="Proteomes" id="UP000051621">
    <property type="component" value="Unassembled WGS sequence"/>
</dbReference>
<dbReference type="InterPro" id="IPR000383">
    <property type="entry name" value="Xaa-Pro-like_dom"/>
</dbReference>
<dbReference type="InterPro" id="IPR029058">
    <property type="entry name" value="AB_hydrolase_fold"/>
</dbReference>
<evidence type="ECO:0000259" key="11">
    <source>
        <dbReference type="SMART" id="SM00940"/>
    </source>
</evidence>
<dbReference type="Pfam" id="PF09168">
    <property type="entry name" value="PepX_N"/>
    <property type="match status" value="1"/>
</dbReference>
<dbReference type="SMART" id="SM00939">
    <property type="entry name" value="PepX_C"/>
    <property type="match status" value="1"/>
</dbReference>
<dbReference type="Gene3D" id="2.60.120.260">
    <property type="entry name" value="Galactose-binding domain-like"/>
    <property type="match status" value="1"/>
</dbReference>
<dbReference type="SUPFAM" id="SSF53474">
    <property type="entry name" value="alpha/beta-Hydrolases"/>
    <property type="match status" value="1"/>
</dbReference>
<dbReference type="GO" id="GO:0008239">
    <property type="term" value="F:dipeptidyl-peptidase activity"/>
    <property type="evidence" value="ECO:0007669"/>
    <property type="project" value="UniProtKB-UniRule"/>
</dbReference>
<dbReference type="HAMAP" id="MF_00698">
    <property type="entry name" value="Aminopeptidase_S15"/>
    <property type="match status" value="1"/>
</dbReference>
<feature type="active site" description="Charge relay system" evidence="9">
    <location>
        <position position="523"/>
    </location>
</feature>
<dbReference type="NCBIfam" id="NF003781">
    <property type="entry name" value="PRK05371.1-2"/>
    <property type="match status" value="1"/>
</dbReference>
<dbReference type="InterPro" id="IPR013736">
    <property type="entry name" value="Xaa-Pro_dipept_C"/>
</dbReference>
<evidence type="ECO:0000259" key="10">
    <source>
        <dbReference type="SMART" id="SM00939"/>
    </source>
</evidence>
<evidence type="ECO:0000256" key="9">
    <source>
        <dbReference type="HAMAP-Rule" id="MF_00698"/>
    </source>
</evidence>
<dbReference type="InterPro" id="IPR015251">
    <property type="entry name" value="PepX_N_dom"/>
</dbReference>
<reference evidence="12 13" key="1">
    <citation type="journal article" date="2015" name="Genome Announc.">
        <title>Expanding the biotechnology potential of lactobacilli through comparative genomics of 213 strains and associated genera.</title>
        <authorList>
            <person name="Sun Z."/>
            <person name="Harris H.M."/>
            <person name="McCann A."/>
            <person name="Guo C."/>
            <person name="Argimon S."/>
            <person name="Zhang W."/>
            <person name="Yang X."/>
            <person name="Jeffery I.B."/>
            <person name="Cooney J.C."/>
            <person name="Kagawa T.F."/>
            <person name="Liu W."/>
            <person name="Song Y."/>
            <person name="Salvetti E."/>
            <person name="Wrobel A."/>
            <person name="Rasinkangas P."/>
            <person name="Parkhill J."/>
            <person name="Rea M.C."/>
            <person name="O'Sullivan O."/>
            <person name="Ritari J."/>
            <person name="Douillard F.P."/>
            <person name="Paul Ross R."/>
            <person name="Yang R."/>
            <person name="Briner A.E."/>
            <person name="Felis G.E."/>
            <person name="de Vos W.M."/>
            <person name="Barrangou R."/>
            <person name="Klaenhammer T.R."/>
            <person name="Caufield P.W."/>
            <person name="Cui Y."/>
            <person name="Zhang H."/>
            <person name="O'Toole P.W."/>
        </authorList>
    </citation>
    <scope>NUCLEOTIDE SEQUENCE [LARGE SCALE GENOMIC DNA]</scope>
    <source>
        <strain evidence="12 13">DSM 19910</strain>
    </source>
</reference>
<dbReference type="GO" id="GO:0005737">
    <property type="term" value="C:cytoplasm"/>
    <property type="evidence" value="ECO:0007669"/>
    <property type="project" value="UniProtKB-SubCell"/>
</dbReference>
<evidence type="ECO:0000256" key="8">
    <source>
        <dbReference type="ARBA" id="ARBA00022825"/>
    </source>
</evidence>
<keyword evidence="13" id="KW-1185">Reference proteome</keyword>
<comment type="caution">
    <text evidence="12">The sequence shown here is derived from an EMBL/GenBank/DDBJ whole genome shotgun (WGS) entry which is preliminary data.</text>
</comment>
<dbReference type="Pfam" id="PF08530">
    <property type="entry name" value="PepX_C"/>
    <property type="match status" value="1"/>
</dbReference>
<keyword evidence="7 9" id="KW-0378">Hydrolase</keyword>
<dbReference type="AlphaFoldDB" id="A0A0R1LXY0"/>
<feature type="domain" description="X-Prolyl dipeptidyl aminopeptidase PepX N-terminal" evidence="11">
    <location>
        <begin position="1"/>
        <end position="155"/>
    </location>
</feature>
<comment type="function">
    <text evidence="2 9">Removes N-terminal dipeptides sequentially from polypeptides having unsubstituted N-termini provided that the penultimate residue is proline.</text>
</comment>
<dbReference type="EMBL" id="AZEF01000042">
    <property type="protein sequence ID" value="KRL00550.1"/>
    <property type="molecule type" value="Genomic_DNA"/>
</dbReference>
<dbReference type="OrthoDB" id="319764at2"/>
<evidence type="ECO:0000256" key="4">
    <source>
        <dbReference type="ARBA" id="ARBA00011738"/>
    </source>
</evidence>
<keyword evidence="9" id="KW-0963">Cytoplasm</keyword>
<name>A0A0R1LXY0_9LACO</name>
<gene>
    <name evidence="9" type="primary">pepX</name>
    <name evidence="12" type="ORF">FC81_GL002082</name>
</gene>
<dbReference type="SUPFAM" id="SSF81761">
    <property type="entry name" value="X-Prolyl dipeptidyl aminopeptidase PepX, N-terminal domain"/>
    <property type="match status" value="1"/>
</dbReference>
<dbReference type="Gene3D" id="3.40.50.1820">
    <property type="entry name" value="alpha/beta hydrolase"/>
    <property type="match status" value="1"/>
</dbReference>
<evidence type="ECO:0000256" key="7">
    <source>
        <dbReference type="ARBA" id="ARBA00022801"/>
    </source>
</evidence>
<accession>A0A0R1LXY0</accession>
<evidence type="ECO:0000256" key="3">
    <source>
        <dbReference type="ARBA" id="ARBA00010819"/>
    </source>
</evidence>
<protein>
    <recommendedName>
        <fullName evidence="9">Xaa-Pro dipeptidyl-peptidase</fullName>
        <ecNumber evidence="9">3.4.14.11</ecNumber>
    </recommendedName>
    <alternativeName>
        <fullName evidence="9">X-Pro dipeptidyl-peptidase</fullName>
    </alternativeName>
    <alternativeName>
        <fullName evidence="9">X-prolyl-dipeptidyl aminopeptidase</fullName>
        <shortName evidence="9">X-PDAP</shortName>
    </alternativeName>
</protein>